<evidence type="ECO:0000256" key="1">
    <source>
        <dbReference type="ARBA" id="ARBA00004613"/>
    </source>
</evidence>
<dbReference type="PANTHER" id="PTHR10083">
    <property type="entry name" value="KUNITZ-TYPE PROTEASE INHIBITOR-RELATED"/>
    <property type="match status" value="1"/>
</dbReference>
<organism evidence="7 8">
    <name type="scientific">Ornithorhynchus anatinus</name>
    <name type="common">Duckbill platypus</name>
    <dbReference type="NCBI Taxonomy" id="9258"/>
    <lineage>
        <taxon>Eukaryota</taxon>
        <taxon>Metazoa</taxon>
        <taxon>Chordata</taxon>
        <taxon>Craniata</taxon>
        <taxon>Vertebrata</taxon>
        <taxon>Euteleostomi</taxon>
        <taxon>Mammalia</taxon>
        <taxon>Monotremata</taxon>
        <taxon>Ornithorhynchidae</taxon>
        <taxon>Ornithorhynchus</taxon>
    </lineage>
</organism>
<dbReference type="AlphaFoldDB" id="A0A6I8N2N7"/>
<evidence type="ECO:0000256" key="4">
    <source>
        <dbReference type="ARBA" id="ARBA00022900"/>
    </source>
</evidence>
<evidence type="ECO:0000313" key="7">
    <source>
        <dbReference type="Ensembl" id="ENSOANP00000035223.1"/>
    </source>
</evidence>
<dbReference type="SUPFAM" id="SSF57362">
    <property type="entry name" value="BPTI-like"/>
    <property type="match status" value="2"/>
</dbReference>
<dbReference type="Bgee" id="ENSOANG00000043837">
    <property type="expression patterns" value="Expressed in liver and 2 other cell types or tissues"/>
</dbReference>
<evidence type="ECO:0000256" key="3">
    <source>
        <dbReference type="ARBA" id="ARBA00022690"/>
    </source>
</evidence>
<dbReference type="InterPro" id="IPR002223">
    <property type="entry name" value="Kunitz_BPTI"/>
</dbReference>
<evidence type="ECO:0000259" key="6">
    <source>
        <dbReference type="PROSITE" id="PS50279"/>
    </source>
</evidence>
<keyword evidence="3" id="KW-0646">Protease inhibitor</keyword>
<sequence length="149" mass="16803">MGGCWNQQERVTAGYARVLPTLCQLMPDKGHCSSREDGVPVRRYYYDPAAARCLPFNYSGCGGNKNRFNNRKKCLAVCGIPGIPPICQLPRKKGPCNQELPRFYFNTATRTCELFSYGGCEGFLNRFQTEEECLKTCLSDGESWVPPRE</sequence>
<dbReference type="CDD" id="cd00109">
    <property type="entry name" value="Kunitz-type"/>
    <property type="match status" value="1"/>
</dbReference>
<dbReference type="GeneTree" id="ENSGT00940000164331"/>
<dbReference type="PANTHER" id="PTHR10083:SF383">
    <property type="entry name" value="BPTI_KUNITZ INHIBITOR DOMAIN-CONTAINING PROTEIN"/>
    <property type="match status" value="1"/>
</dbReference>
<keyword evidence="5" id="KW-1015">Disulfide bond</keyword>
<dbReference type="FunFam" id="4.10.410.10:FF:000011">
    <property type="entry name" value="Tissue factor pathway inhibitor"/>
    <property type="match status" value="1"/>
</dbReference>
<comment type="subcellular location">
    <subcellularLocation>
        <location evidence="1">Secreted</location>
    </subcellularLocation>
</comment>
<dbReference type="SMART" id="SM00131">
    <property type="entry name" value="KU"/>
    <property type="match status" value="2"/>
</dbReference>
<dbReference type="GO" id="GO:0004867">
    <property type="term" value="F:serine-type endopeptidase inhibitor activity"/>
    <property type="evidence" value="ECO:0000318"/>
    <property type="project" value="GO_Central"/>
</dbReference>
<keyword evidence="4" id="KW-0722">Serine protease inhibitor</keyword>
<dbReference type="InParanoid" id="A0A6I8N2N7"/>
<dbReference type="Pfam" id="PF00014">
    <property type="entry name" value="Kunitz_BPTI"/>
    <property type="match status" value="2"/>
</dbReference>
<dbReference type="InterPro" id="IPR020901">
    <property type="entry name" value="Prtase_inh_Kunz-CS"/>
</dbReference>
<dbReference type="Gene3D" id="4.10.410.10">
    <property type="entry name" value="Pancreatic trypsin inhibitor Kunitz domain"/>
    <property type="match status" value="2"/>
</dbReference>
<reference evidence="7" key="1">
    <citation type="submission" date="2025-08" db="UniProtKB">
        <authorList>
            <consortium name="Ensembl"/>
        </authorList>
    </citation>
    <scope>IDENTIFICATION</scope>
    <source>
        <strain evidence="7">Glennie</strain>
    </source>
</reference>
<feature type="domain" description="BPTI/Kunitz inhibitor" evidence="6">
    <location>
        <begin position="87"/>
        <end position="137"/>
    </location>
</feature>
<gene>
    <name evidence="7" type="primary">LOC103171113</name>
</gene>
<dbReference type="PROSITE" id="PS00280">
    <property type="entry name" value="BPTI_KUNITZ_1"/>
    <property type="match status" value="1"/>
</dbReference>
<dbReference type="GO" id="GO:0005615">
    <property type="term" value="C:extracellular space"/>
    <property type="evidence" value="ECO:0000318"/>
    <property type="project" value="GO_Central"/>
</dbReference>
<dbReference type="InterPro" id="IPR036880">
    <property type="entry name" value="Kunitz_BPTI_sf"/>
</dbReference>
<proteinExistence type="predicted"/>
<name>A0A6I8N2N7_ORNAN</name>
<evidence type="ECO:0000256" key="2">
    <source>
        <dbReference type="ARBA" id="ARBA00022525"/>
    </source>
</evidence>
<dbReference type="InterPro" id="IPR050098">
    <property type="entry name" value="TFPI/VKTCI-like"/>
</dbReference>
<dbReference type="OMA" id="RTILECM"/>
<evidence type="ECO:0000313" key="8">
    <source>
        <dbReference type="Proteomes" id="UP000002279"/>
    </source>
</evidence>
<dbReference type="Proteomes" id="UP000002279">
    <property type="component" value="Unplaced"/>
</dbReference>
<reference evidence="7" key="2">
    <citation type="submission" date="2025-09" db="UniProtKB">
        <authorList>
            <consortium name="Ensembl"/>
        </authorList>
    </citation>
    <scope>IDENTIFICATION</scope>
    <source>
        <strain evidence="7">Glennie</strain>
    </source>
</reference>
<keyword evidence="2" id="KW-0964">Secreted</keyword>
<dbReference type="Ensembl" id="ENSOANT00000071117.1">
    <property type="protein sequence ID" value="ENSOANP00000035223.1"/>
    <property type="gene ID" value="ENSOANG00000043837.1"/>
</dbReference>
<dbReference type="PROSITE" id="PS50279">
    <property type="entry name" value="BPTI_KUNITZ_2"/>
    <property type="match status" value="2"/>
</dbReference>
<keyword evidence="8" id="KW-1185">Reference proteome</keyword>
<protein>
    <recommendedName>
        <fullName evidence="6">BPTI/Kunitz inhibitor domain-containing protein</fullName>
    </recommendedName>
</protein>
<evidence type="ECO:0000256" key="5">
    <source>
        <dbReference type="ARBA" id="ARBA00023157"/>
    </source>
</evidence>
<accession>A0A6I8N2N7</accession>
<dbReference type="PRINTS" id="PR00759">
    <property type="entry name" value="BASICPTASE"/>
</dbReference>
<feature type="domain" description="BPTI/Kunitz inhibitor" evidence="6">
    <location>
        <begin position="23"/>
        <end position="78"/>
    </location>
</feature>